<dbReference type="InterPro" id="IPR024047">
    <property type="entry name" value="MM3350-like_sf"/>
</dbReference>
<dbReference type="Pfam" id="PF07929">
    <property type="entry name" value="PRiA4_ORF3"/>
    <property type="match status" value="1"/>
</dbReference>
<evidence type="ECO:0000313" key="3">
    <source>
        <dbReference type="Proteomes" id="UP000000605"/>
    </source>
</evidence>
<name>Q63IJ4_BURPS</name>
<dbReference type="Gene3D" id="3.10.290.30">
    <property type="entry name" value="MM3350-like"/>
    <property type="match status" value="1"/>
</dbReference>
<dbReference type="KEGG" id="bps:BPSS2075"/>
<sequence length="209" mass="23697">MPLASRSPGDQMAKSFQRFTLHVQLQHIEPPIWRRIEVEGTESLRKLHHILQAAFGWEDTHLHDFLIDGMTYAMFEVDDVLDFADPGTTADDRKVRLQKVLQPGSRFLYRYDFGDGWDHAIVVERVETVESEPWGAAQVIDGARACPPEDVGGPPGYDAFLSTLSNDPNSEEADHYRNWVGPGFDSELFDLRAANATLLRMASNRWGNR</sequence>
<dbReference type="STRING" id="272560.BPSS2075"/>
<evidence type="ECO:0000313" key="2">
    <source>
        <dbReference type="EMBL" id="CAH39556.1"/>
    </source>
</evidence>
<dbReference type="Proteomes" id="UP000000605">
    <property type="component" value="Chromosome 2"/>
</dbReference>
<dbReference type="eggNOG" id="COG3012">
    <property type="taxonomic scope" value="Bacteria"/>
</dbReference>
<proteinExistence type="predicted"/>
<accession>Q63IJ4</accession>
<dbReference type="SUPFAM" id="SSF159941">
    <property type="entry name" value="MM3350-like"/>
    <property type="match status" value="1"/>
</dbReference>
<evidence type="ECO:0000259" key="1">
    <source>
        <dbReference type="Pfam" id="PF07929"/>
    </source>
</evidence>
<dbReference type="PANTHER" id="PTHR41878:SF1">
    <property type="entry name" value="TNPR PROTEIN"/>
    <property type="match status" value="1"/>
</dbReference>
<dbReference type="InterPro" id="IPR012912">
    <property type="entry name" value="Plasmid_pRiA4b_Orf3-like"/>
</dbReference>
<protein>
    <recommendedName>
        <fullName evidence="1">Plasmid pRiA4b Orf3-like domain-containing protein</fullName>
    </recommendedName>
</protein>
<feature type="domain" description="Plasmid pRiA4b Orf3-like" evidence="1">
    <location>
        <begin position="18"/>
        <end position="192"/>
    </location>
</feature>
<dbReference type="EMBL" id="BX571966">
    <property type="protein sequence ID" value="CAH39556.1"/>
    <property type="molecule type" value="Genomic_DNA"/>
</dbReference>
<organism evidence="2 3">
    <name type="scientific">Burkholderia pseudomallei (strain K96243)</name>
    <dbReference type="NCBI Taxonomy" id="272560"/>
    <lineage>
        <taxon>Bacteria</taxon>
        <taxon>Pseudomonadati</taxon>
        <taxon>Pseudomonadota</taxon>
        <taxon>Betaproteobacteria</taxon>
        <taxon>Burkholderiales</taxon>
        <taxon>Burkholderiaceae</taxon>
        <taxon>Burkholderia</taxon>
        <taxon>pseudomallei group</taxon>
    </lineage>
</organism>
<dbReference type="PANTHER" id="PTHR41878">
    <property type="entry name" value="LEXA REPRESSOR-RELATED"/>
    <property type="match status" value="1"/>
</dbReference>
<reference evidence="2 3" key="1">
    <citation type="journal article" date="2004" name="Proc. Natl. Acad. Sci. U.S.A.">
        <title>Genomic plasticity of the causative agent of melioidosis, Burkholderia pseudomallei.</title>
        <authorList>
            <person name="Holden M.T.G."/>
            <person name="Titball R.W."/>
            <person name="Peacock S.J."/>
            <person name="Cerdeno-Tarraga A.M."/>
            <person name="Atkins T."/>
            <person name="Crossman L.C."/>
            <person name="Pitt T."/>
            <person name="Churcher C."/>
            <person name="Mungall K."/>
            <person name="Bentley S.D."/>
            <person name="Sebaihia M."/>
            <person name="Thomson N.R."/>
            <person name="Bason N."/>
            <person name="Beacham I.R."/>
            <person name="Brooks K."/>
            <person name="Brown K.A."/>
            <person name="Brown N.F."/>
            <person name="Challis G.L."/>
            <person name="Cherevach I."/>
            <person name="Chillingworth T."/>
            <person name="Cronin A."/>
            <person name="Crosset B."/>
            <person name="Davis P."/>
            <person name="DeShazer D."/>
            <person name="Feltwell T."/>
            <person name="Fraser A."/>
            <person name="Hance Z."/>
            <person name="Hauser H."/>
            <person name="Holroyd S."/>
            <person name="Jagels K."/>
            <person name="Keith K.E."/>
            <person name="Maddison M."/>
            <person name="Moule S."/>
            <person name="Price C."/>
            <person name="Quail M.A."/>
            <person name="Rabbinowitsch E."/>
            <person name="Rutherford K."/>
            <person name="Sanders M."/>
            <person name="Simmonds M."/>
            <person name="Songsivilai S."/>
            <person name="Stevens K."/>
            <person name="Tumapa S."/>
            <person name="Vesaratchavest M."/>
            <person name="Whitehead S."/>
            <person name="Yeats C."/>
            <person name="Barrell B.G."/>
            <person name="Oyston P.C.F."/>
            <person name="Parkhill J."/>
        </authorList>
    </citation>
    <scope>NUCLEOTIDE SEQUENCE [LARGE SCALE GENOMIC DNA]</scope>
    <source>
        <strain evidence="2 3">K96243</strain>
    </source>
</reference>
<dbReference type="AlphaFoldDB" id="Q63IJ4"/>
<keyword evidence="3" id="KW-1185">Reference proteome</keyword>
<gene>
    <name evidence="2" type="ordered locus">BPSS2075</name>
</gene>